<proteinExistence type="evidence at transcript level"/>
<evidence type="ECO:0000256" key="3">
    <source>
        <dbReference type="ARBA" id="ARBA00022989"/>
    </source>
</evidence>
<feature type="domain" description="Major facilitator superfamily (MFS) profile" evidence="6">
    <location>
        <begin position="10"/>
        <end position="451"/>
    </location>
</feature>
<feature type="transmembrane region" description="Helical" evidence="5">
    <location>
        <begin position="340"/>
        <end position="360"/>
    </location>
</feature>
<organism evidence="7">
    <name type="scientific">Ascaris suum</name>
    <name type="common">Pig roundworm</name>
    <name type="synonym">Ascaris lumbricoides</name>
    <dbReference type="NCBI Taxonomy" id="6253"/>
    <lineage>
        <taxon>Eukaryota</taxon>
        <taxon>Metazoa</taxon>
        <taxon>Ecdysozoa</taxon>
        <taxon>Nematoda</taxon>
        <taxon>Chromadorea</taxon>
        <taxon>Rhabditida</taxon>
        <taxon>Spirurina</taxon>
        <taxon>Ascaridomorpha</taxon>
        <taxon>Ascaridoidea</taxon>
        <taxon>Ascarididae</taxon>
        <taxon>Ascaris</taxon>
    </lineage>
</organism>
<evidence type="ECO:0000256" key="2">
    <source>
        <dbReference type="ARBA" id="ARBA00022692"/>
    </source>
</evidence>
<comment type="subcellular location">
    <subcellularLocation>
        <location evidence="1">Membrane</location>
        <topology evidence="1">Multi-pass membrane protein</topology>
    </subcellularLocation>
</comment>
<evidence type="ECO:0000256" key="5">
    <source>
        <dbReference type="SAM" id="Phobius"/>
    </source>
</evidence>
<feature type="transmembrane region" description="Helical" evidence="5">
    <location>
        <begin position="140"/>
        <end position="161"/>
    </location>
</feature>
<feature type="transmembrane region" description="Helical" evidence="5">
    <location>
        <begin position="429"/>
        <end position="448"/>
    </location>
</feature>
<feature type="transmembrane region" description="Helical" evidence="5">
    <location>
        <begin position="305"/>
        <end position="328"/>
    </location>
</feature>
<dbReference type="Pfam" id="PF00083">
    <property type="entry name" value="Sugar_tr"/>
    <property type="match status" value="1"/>
</dbReference>
<protein>
    <recommendedName>
        <fullName evidence="6">Major facilitator superfamily (MFS) profile domain-containing protein</fullName>
    </recommendedName>
</protein>
<dbReference type="AlphaFoldDB" id="F1L4M1"/>
<feature type="transmembrane region" description="Helical" evidence="5">
    <location>
        <begin position="173"/>
        <end position="194"/>
    </location>
</feature>
<feature type="transmembrane region" description="Helical" evidence="5">
    <location>
        <begin position="276"/>
        <end position="293"/>
    </location>
</feature>
<feature type="transmembrane region" description="Helical" evidence="5">
    <location>
        <begin position="82"/>
        <end position="103"/>
    </location>
</feature>
<evidence type="ECO:0000256" key="4">
    <source>
        <dbReference type="ARBA" id="ARBA00023136"/>
    </source>
</evidence>
<evidence type="ECO:0000256" key="1">
    <source>
        <dbReference type="ARBA" id="ARBA00004141"/>
    </source>
</evidence>
<dbReference type="PROSITE" id="PS50850">
    <property type="entry name" value="MFS"/>
    <property type="match status" value="1"/>
</dbReference>
<sequence>MPYKINRFYFLAFLTWQFCILYVTQQIFGIFANYTPKWRCDANETFNSDCDVFAACEGGVEFEESAFQSASMDFEWICGSQAYVAALYNQLSFFGVLVGTFSFGALSDAVGRRPMAILALCASILSTLFSGLAPSWQLLLLSRFFVGLCCGGHVVGIYTYIMELLLPEQRMVLRGFFNWGNARIIFTVVCYIFPHWRSASIAYSFLVVPPLLIVLFVLPESPMWLHSKGRLDAMRASEKKMARIAGVKYVVQERKPQQRSQKFTDIIRNPHYSKRLLVLWIMWFTASLCSYATDLNSSRISGNLFLNQMLFGVMLAISKVLLVTLDTLRPSFNRRRLHQYAQLSVCMCFFMLTILLLFGYKGVAILVINLAGTVFNEYTWDACYLCAVEAMPTGMRASSLGSCSLIARVGALLSPTLYFLGTIWPPSPYLGVFILGSLNLINSCAFLVDTKGVNMDNVEMGVDGANEELCTTDRFTKQFNDEKSEDSHQDDIRN</sequence>
<keyword evidence="3 5" id="KW-1133">Transmembrane helix</keyword>
<dbReference type="GO" id="GO:0016020">
    <property type="term" value="C:membrane"/>
    <property type="evidence" value="ECO:0007669"/>
    <property type="project" value="UniProtKB-SubCell"/>
</dbReference>
<feature type="transmembrane region" description="Helical" evidence="5">
    <location>
        <begin position="115"/>
        <end position="134"/>
    </location>
</feature>
<name>F1L4M1_ASCSU</name>
<accession>F1L4M1</accession>
<evidence type="ECO:0000313" key="7">
    <source>
        <dbReference type="EMBL" id="ADY45075.1"/>
    </source>
</evidence>
<evidence type="ECO:0000259" key="6">
    <source>
        <dbReference type="PROSITE" id="PS50850"/>
    </source>
</evidence>
<dbReference type="InterPro" id="IPR005829">
    <property type="entry name" value="Sugar_transporter_CS"/>
</dbReference>
<reference evidence="7" key="1">
    <citation type="journal article" date="2011" name="Genome Res.">
        <title>Deep small RNA sequencing from the nematode Ascaris reveals conservation, functional diversification, and novel developmental profiles.</title>
        <authorList>
            <person name="Wang J."/>
            <person name="Czech B."/>
            <person name="Crunk A."/>
            <person name="Wallace A."/>
            <person name="Mitreva M."/>
            <person name="Hannon G.J."/>
            <person name="Davis R.E."/>
        </authorList>
    </citation>
    <scope>NUCLEOTIDE SEQUENCE</scope>
</reference>
<dbReference type="PANTHER" id="PTHR24064">
    <property type="entry name" value="SOLUTE CARRIER FAMILY 22 MEMBER"/>
    <property type="match status" value="1"/>
</dbReference>
<dbReference type="InterPro" id="IPR020846">
    <property type="entry name" value="MFS_dom"/>
</dbReference>
<keyword evidence="2 5" id="KW-0812">Transmembrane</keyword>
<dbReference type="Gene3D" id="1.20.1250.20">
    <property type="entry name" value="MFS general substrate transporter like domains"/>
    <property type="match status" value="1"/>
</dbReference>
<dbReference type="InterPro" id="IPR005828">
    <property type="entry name" value="MFS_sugar_transport-like"/>
</dbReference>
<keyword evidence="4 5" id="KW-0472">Membrane</keyword>
<dbReference type="EMBL" id="JI171258">
    <property type="protein sequence ID" value="ADY45075.1"/>
    <property type="molecule type" value="mRNA"/>
</dbReference>
<feature type="transmembrane region" description="Helical" evidence="5">
    <location>
        <begin position="200"/>
        <end position="218"/>
    </location>
</feature>
<dbReference type="PROSITE" id="PS00217">
    <property type="entry name" value="SUGAR_TRANSPORT_2"/>
    <property type="match status" value="1"/>
</dbReference>
<dbReference type="SUPFAM" id="SSF103473">
    <property type="entry name" value="MFS general substrate transporter"/>
    <property type="match status" value="1"/>
</dbReference>
<dbReference type="GO" id="GO:0022857">
    <property type="term" value="F:transmembrane transporter activity"/>
    <property type="evidence" value="ECO:0007669"/>
    <property type="project" value="InterPro"/>
</dbReference>
<dbReference type="InterPro" id="IPR036259">
    <property type="entry name" value="MFS_trans_sf"/>
</dbReference>